<feature type="compositionally biased region" description="Basic and acidic residues" evidence="1">
    <location>
        <begin position="634"/>
        <end position="654"/>
    </location>
</feature>
<feature type="compositionally biased region" description="Basic residues" evidence="1">
    <location>
        <begin position="336"/>
        <end position="348"/>
    </location>
</feature>
<reference evidence="3" key="1">
    <citation type="submission" date="2020-10" db="EMBL/GenBank/DDBJ databases">
        <authorList>
            <person name="Kusch S."/>
        </authorList>
    </citation>
    <scope>NUCLEOTIDE SEQUENCE</scope>
    <source>
        <strain evidence="3">SwB9</strain>
    </source>
</reference>
<feature type="region of interest" description="Disordered" evidence="1">
    <location>
        <begin position="1"/>
        <end position="99"/>
    </location>
</feature>
<feature type="compositionally biased region" description="Polar residues" evidence="1">
    <location>
        <begin position="721"/>
        <end position="733"/>
    </location>
</feature>
<dbReference type="SUPFAM" id="SSF50729">
    <property type="entry name" value="PH domain-like"/>
    <property type="match status" value="1"/>
</dbReference>
<feature type="region of interest" description="Disordered" evidence="1">
    <location>
        <begin position="754"/>
        <end position="773"/>
    </location>
</feature>
<feature type="domain" description="SEC7" evidence="2">
    <location>
        <begin position="836"/>
        <end position="1022"/>
    </location>
</feature>
<dbReference type="InterPro" id="IPR011993">
    <property type="entry name" value="PH-like_dom_sf"/>
</dbReference>
<feature type="compositionally biased region" description="Basic and acidic residues" evidence="1">
    <location>
        <begin position="173"/>
        <end position="182"/>
    </location>
</feature>
<feature type="compositionally biased region" description="Polar residues" evidence="1">
    <location>
        <begin position="606"/>
        <end position="625"/>
    </location>
</feature>
<dbReference type="Gene3D" id="2.30.29.30">
    <property type="entry name" value="Pleckstrin-homology domain (PH domain)/Phosphotyrosine-binding domain (PTB)"/>
    <property type="match status" value="1"/>
</dbReference>
<feature type="compositionally biased region" description="Polar residues" evidence="1">
    <location>
        <begin position="39"/>
        <end position="55"/>
    </location>
</feature>
<comment type="caution">
    <text evidence="3">The sequence shown here is derived from an EMBL/GenBank/DDBJ whole genome shotgun (WGS) entry which is preliminary data.</text>
</comment>
<feature type="compositionally biased region" description="Polar residues" evidence="1">
    <location>
        <begin position="699"/>
        <end position="709"/>
    </location>
</feature>
<sequence>MHTIEKMPNAPTKRLGVDLNVDTGYKGKRRESISPPQTPEAQTTTKDNITSSNRALNGRNGTGHTFLDDITPADPSNRENDPENVRSNRDSHDLSLSPRQVTRDSLVDHMLLSLDQFSFGQEDFSLRNPTLAEDRLYSSFGDDEPHQSPQNFAARGGRGHAYSFSSDYDPADDSSRYSDRISRSRRSNSSSNFQTGLTRINSIRNDIGGSIRGPPIPQRGARKNTESSVGSKGSSANSFDLGYAQITSSQRWAHGLAGRSSSFDYGCDLQATSQSILGRHMNNIHVPSASPYDYDAAPTPTVPGGPRRPRPTSPILVSRPDLAMIDPPMENLERKRSAKSSKSAHKPRGFTNPARYEYGLDDRSKELPPMPAFIKEQSPSPGGAYSKAKDAPQHAQPSGQAPKEKPGFFRRVFGSSWNNSGNNSVVVPDPPPSHGSTTSTETTERPGSRTHAANTMKFNNVLPPRENPQAPKEHPHVLTKKPSSFFRRRKKSVSDPEPVPLPAMPLPSMMLEPHKLRPDIPDLQPEASPVSSLRQVMNPYLHSPGRPPFEAHLPTASLDRQINDISDDFERKSHVMGFSPSYDPDPNATIRQIPPSKPASSHAGDSRQSSYSSIKQPRRSASTNLAMPGGFDGQAKEDRETSFHGTNESDRDAKFNLTTTKDVPGSTLLPSPTSPGLSSSVARDMATVAEYERIHSRRSPTTSKNSPESEASPVEPLLESPLSTVNSKDSQALSIGPAKEEEWVVLAPSKSDLPEKDRVWLEPGSSEEDLPATNTLKPKLANSIAASGSTDTIYKSAVSLPLLQVEGQEEGPPASPPPMSYKENIAPFDFPEFEGVDDTEPTEEDLIRAQKLYDGNEDFIPKEKATAWMGDEGAVRARTLKAYMSLYDFTNRNILASMRVVCGRLVLKGESQQVDRILDAFSKRWCQSNPNHGFKTTDVVHTICYSVLLLNTDLHIADIEQKMTRSQFIKNTMPTIRRSVADSVHEFEPIRPTVLPGKSSAFDDPNVNDDHADAVSIEVFEKPSWRSSFKPAPRQDPDNPNAPTPLDYDTPMDDCGPLVKAPFRGTLRTWEVQVEIVLKDFYNSIRNDRLPLFGAGDRSQIQASSNTLSVFANGVLRRSPSVLSKAPSESPSYLRGRTAETVRTNGKWSNKTRSRPRLYPNSALGSSRTSLDDQSSMWSPSVSSSTWSKYSLGKHTSMSVDSLGSVFQGDYQQSIGFANALSQAIIREETVHNPGSRGSDHEELRVAPLLDDESLELAGAPWAKEGMVTHKHHLEALDKKAKDRNWSEVFAVIEKGYMSLFSFSTKSVRKPKVKPNGGVVGGGNWQENAENLGSFLLRQTIASALPSPGYSKARPHVWALSLPTGAVHLFQVGTADIVKEFVTTANYWSARLSNHPLVGGISNIEYGWSDDIVNNPLVTAINEQNTRPSTSGARPSMQSSLRSSLDHGYVGGIRSRLPGDRIAINDWSPPIQSMRASNLMEPDQLRTLTAYVQSVEEELQRHNMLRNPMLLAYTPRHPNAQKAMANWEKKSSYLLREIVKFTTYIDSLHTAEVGRQRIYAERAAHQAVAERKDEDEEAEGNTTITK</sequence>
<dbReference type="SMART" id="SM00222">
    <property type="entry name" value="Sec7"/>
    <property type="match status" value="1"/>
</dbReference>
<dbReference type="GO" id="GO:0032012">
    <property type="term" value="P:regulation of ARF protein signal transduction"/>
    <property type="evidence" value="ECO:0007669"/>
    <property type="project" value="InterPro"/>
</dbReference>
<evidence type="ECO:0000259" key="2">
    <source>
        <dbReference type="PROSITE" id="PS50190"/>
    </source>
</evidence>
<dbReference type="PROSITE" id="PS50190">
    <property type="entry name" value="SEC7"/>
    <property type="match status" value="1"/>
</dbReference>
<feature type="compositionally biased region" description="Polar residues" evidence="1">
    <location>
        <begin position="1163"/>
        <end position="1174"/>
    </location>
</feature>
<dbReference type="Gene3D" id="1.10.1000.11">
    <property type="entry name" value="Arf Nucleotide-binding Site Opener,domain 2"/>
    <property type="match status" value="1"/>
</dbReference>
<dbReference type="PANTHER" id="PTHR10663">
    <property type="entry name" value="GUANYL-NUCLEOTIDE EXCHANGE FACTOR"/>
    <property type="match status" value="1"/>
</dbReference>
<feature type="compositionally biased region" description="Polar residues" evidence="1">
    <location>
        <begin position="192"/>
        <end position="204"/>
    </location>
</feature>
<feature type="compositionally biased region" description="Low complexity" evidence="1">
    <location>
        <begin position="227"/>
        <end position="238"/>
    </location>
</feature>
<dbReference type="SUPFAM" id="SSF48425">
    <property type="entry name" value="Sec7 domain"/>
    <property type="match status" value="1"/>
</dbReference>
<dbReference type="Pfam" id="PF15410">
    <property type="entry name" value="PH_9"/>
    <property type="match status" value="1"/>
</dbReference>
<accession>A0A8H2W6X7</accession>
<dbReference type="Pfam" id="PF01369">
    <property type="entry name" value="Sec7"/>
    <property type="match status" value="1"/>
</dbReference>
<dbReference type="InterPro" id="IPR041681">
    <property type="entry name" value="PH_9"/>
</dbReference>
<keyword evidence="4" id="KW-1185">Reference proteome</keyword>
<evidence type="ECO:0000256" key="1">
    <source>
        <dbReference type="SAM" id="MobiDB-lite"/>
    </source>
</evidence>
<feature type="region of interest" description="Disordered" evidence="1">
    <location>
        <begin position="136"/>
        <end position="238"/>
    </location>
</feature>
<feature type="compositionally biased region" description="Basic and acidic residues" evidence="1">
    <location>
        <begin position="76"/>
        <end position="93"/>
    </location>
</feature>
<dbReference type="GO" id="GO:0005085">
    <property type="term" value="F:guanyl-nucleotide exchange factor activity"/>
    <property type="evidence" value="ECO:0007669"/>
    <property type="project" value="InterPro"/>
</dbReference>
<feature type="region of interest" description="Disordered" evidence="1">
    <location>
        <begin position="1567"/>
        <end position="1586"/>
    </location>
</feature>
<organism evidence="3 4">
    <name type="scientific">Sclerotinia trifoliorum</name>
    <dbReference type="NCBI Taxonomy" id="28548"/>
    <lineage>
        <taxon>Eukaryota</taxon>
        <taxon>Fungi</taxon>
        <taxon>Dikarya</taxon>
        <taxon>Ascomycota</taxon>
        <taxon>Pezizomycotina</taxon>
        <taxon>Leotiomycetes</taxon>
        <taxon>Helotiales</taxon>
        <taxon>Sclerotiniaceae</taxon>
        <taxon>Sclerotinia</taxon>
    </lineage>
</organism>
<feature type="compositionally biased region" description="Low complexity" evidence="1">
    <location>
        <begin position="664"/>
        <end position="680"/>
    </location>
</feature>
<dbReference type="Proteomes" id="UP000624404">
    <property type="component" value="Unassembled WGS sequence"/>
</dbReference>
<dbReference type="PANTHER" id="PTHR10663:SF373">
    <property type="entry name" value="PH AND SEC7 DOMAIN-CONTAINING PROTEIN C11E3.11C"/>
    <property type="match status" value="1"/>
</dbReference>
<evidence type="ECO:0000313" key="3">
    <source>
        <dbReference type="EMBL" id="CAD6455811.1"/>
    </source>
</evidence>
<dbReference type="OrthoDB" id="2157641at2759"/>
<dbReference type="InterPro" id="IPR023394">
    <property type="entry name" value="Sec7_C_sf"/>
</dbReference>
<gene>
    <name evidence="3" type="ORF">SCLTRI_LOCUS10325</name>
</gene>
<evidence type="ECO:0000313" key="4">
    <source>
        <dbReference type="Proteomes" id="UP000624404"/>
    </source>
</evidence>
<dbReference type="InterPro" id="IPR035999">
    <property type="entry name" value="Sec7_dom_sf"/>
</dbReference>
<feature type="compositionally biased region" description="Low complexity" evidence="1">
    <location>
        <begin position="412"/>
        <end position="427"/>
    </location>
</feature>
<dbReference type="InterPro" id="IPR000904">
    <property type="entry name" value="Sec7_dom"/>
</dbReference>
<dbReference type="EMBL" id="CAJHIA010000037">
    <property type="protein sequence ID" value="CAD6455811.1"/>
    <property type="molecule type" value="Genomic_DNA"/>
</dbReference>
<protein>
    <submittedName>
        <fullName evidence="3">6528f6e6-167a-47ce-b069-4a642122fe1a</fullName>
    </submittedName>
</protein>
<name>A0A8H2W6X7_9HELO</name>
<feature type="region of interest" description="Disordered" evidence="1">
    <location>
        <begin position="1122"/>
        <end position="1178"/>
    </location>
</feature>
<proteinExistence type="predicted"/>
<feature type="region of interest" description="Disordered" evidence="1">
    <location>
        <begin position="290"/>
        <end position="741"/>
    </location>
</feature>